<evidence type="ECO:0000313" key="1">
    <source>
        <dbReference type="EMBL" id="SMP08664.1"/>
    </source>
</evidence>
<dbReference type="RefSeq" id="WP_155191562.1">
    <property type="nucleotide sequence ID" value="NZ_BAAAEA010000001.1"/>
</dbReference>
<keyword evidence="2" id="KW-1185">Reference proteome</keyword>
<reference evidence="1 2" key="1">
    <citation type="submission" date="2017-05" db="EMBL/GenBank/DDBJ databases">
        <authorList>
            <person name="Varghese N."/>
            <person name="Submissions S."/>
        </authorList>
    </citation>
    <scope>NUCLEOTIDE SEQUENCE [LARGE SCALE GENOMIC DNA]</scope>
    <source>
        <strain evidence="1 2">DSM 15949</strain>
    </source>
</reference>
<gene>
    <name evidence="1" type="ORF">SAMN06265374_1002</name>
</gene>
<name>A0ABY1NGS3_9HYPH</name>
<proteinExistence type="predicted"/>
<protein>
    <submittedName>
        <fullName evidence="1">Uncharacterized protein</fullName>
    </submittedName>
</protein>
<sequence>MNDNPSREDAAFNWSKREQQFKEWRRALDELSSLSSTAARETVVELQKQIDGVTKIYNRAKADVESGKDIDRAAVKAELHKSFDAVDLAFEKAAHRFQVSAPRVERAPEAV</sequence>
<dbReference type="Proteomes" id="UP001157914">
    <property type="component" value="Unassembled WGS sequence"/>
</dbReference>
<organism evidence="1 2">
    <name type="scientific">Roseibium denhamense</name>
    <dbReference type="NCBI Taxonomy" id="76305"/>
    <lineage>
        <taxon>Bacteria</taxon>
        <taxon>Pseudomonadati</taxon>
        <taxon>Pseudomonadota</taxon>
        <taxon>Alphaproteobacteria</taxon>
        <taxon>Hyphomicrobiales</taxon>
        <taxon>Stappiaceae</taxon>
        <taxon>Roseibium</taxon>
    </lineage>
</organism>
<dbReference type="EMBL" id="FXTT01000001">
    <property type="protein sequence ID" value="SMP08664.1"/>
    <property type="molecule type" value="Genomic_DNA"/>
</dbReference>
<evidence type="ECO:0000313" key="2">
    <source>
        <dbReference type="Proteomes" id="UP001157914"/>
    </source>
</evidence>
<accession>A0ABY1NGS3</accession>
<comment type="caution">
    <text evidence="1">The sequence shown here is derived from an EMBL/GenBank/DDBJ whole genome shotgun (WGS) entry which is preliminary data.</text>
</comment>